<evidence type="ECO:0008006" key="3">
    <source>
        <dbReference type="Google" id="ProtNLM"/>
    </source>
</evidence>
<comment type="caution">
    <text evidence="1">The sequence shown here is derived from an EMBL/GenBank/DDBJ whole genome shotgun (WGS) entry which is preliminary data.</text>
</comment>
<gene>
    <name evidence="1" type="ORF">D0X99_10370</name>
</gene>
<dbReference type="Proteomes" id="UP000283522">
    <property type="component" value="Unassembled WGS sequence"/>
</dbReference>
<protein>
    <recommendedName>
        <fullName evidence="3">DUF3996 domain-containing protein</fullName>
    </recommendedName>
</protein>
<proteinExistence type="predicted"/>
<evidence type="ECO:0000313" key="1">
    <source>
        <dbReference type="EMBL" id="RIW15819.1"/>
    </source>
</evidence>
<name>A0A418PSG4_9BACT</name>
<dbReference type="AlphaFoldDB" id="A0A418PSG4"/>
<dbReference type="EMBL" id="QXML01000004">
    <property type="protein sequence ID" value="RIW15819.1"/>
    <property type="molecule type" value="Genomic_DNA"/>
</dbReference>
<sequence length="193" mass="21760">MVWLASFQGMAQDSGPTDYRNFPVTLTLQFQSFSLPFKNLGANFKNMGIGIGTEVSHNGDHDWIQEFSLFWIRNKAMGNGLYLMTQTSWRPYLGNPVFGELKAGIGYKLAFRPSESFIQKNREWIAAGKKGKGMLAIPIGIGLGVHDYSESVYTSPFVNYQAIFLKGFNQDIPLVPETIFQFGTRTHFNELVK</sequence>
<keyword evidence="2" id="KW-1185">Reference proteome</keyword>
<organism evidence="1 2">
    <name type="scientific">Algoriphagus lacus</name>
    <dbReference type="NCBI Taxonomy" id="2056311"/>
    <lineage>
        <taxon>Bacteria</taxon>
        <taxon>Pseudomonadati</taxon>
        <taxon>Bacteroidota</taxon>
        <taxon>Cytophagia</taxon>
        <taxon>Cytophagales</taxon>
        <taxon>Cyclobacteriaceae</taxon>
        <taxon>Algoriphagus</taxon>
    </lineage>
</organism>
<accession>A0A418PSG4</accession>
<reference evidence="1 2" key="1">
    <citation type="submission" date="2018-09" db="EMBL/GenBank/DDBJ databases">
        <authorList>
            <person name="Wang X."/>
            <person name="Du Z."/>
        </authorList>
    </citation>
    <scope>NUCLEOTIDE SEQUENCE [LARGE SCALE GENOMIC DNA]</scope>
    <source>
        <strain evidence="1 2">N3</strain>
    </source>
</reference>
<evidence type="ECO:0000313" key="2">
    <source>
        <dbReference type="Proteomes" id="UP000283522"/>
    </source>
</evidence>